<dbReference type="SUPFAM" id="SSF53756">
    <property type="entry name" value="UDP-Glycosyltransferase/glycogen phosphorylase"/>
    <property type="match status" value="1"/>
</dbReference>
<dbReference type="Gene3D" id="3.40.50.2000">
    <property type="entry name" value="Glycogen Phosphorylase B"/>
    <property type="match status" value="1"/>
</dbReference>
<evidence type="ECO:0000313" key="1">
    <source>
        <dbReference type="EMBL" id="CAK9864863.1"/>
    </source>
</evidence>
<proteinExistence type="predicted"/>
<dbReference type="EMBL" id="OZ023715">
    <property type="protein sequence ID" value="CAK9864863.1"/>
    <property type="molecule type" value="Genomic_DNA"/>
</dbReference>
<reference evidence="1" key="1">
    <citation type="submission" date="2024-03" db="EMBL/GenBank/DDBJ databases">
        <authorList>
            <consortium name="ELIXIR-Norway"/>
            <consortium name="Elixir Norway"/>
        </authorList>
    </citation>
    <scope>NUCLEOTIDE SEQUENCE</scope>
</reference>
<dbReference type="Proteomes" id="UP001497522">
    <property type="component" value="Chromosome 14"/>
</dbReference>
<organism evidence="1 2">
    <name type="scientific">Sphagnum jensenii</name>
    <dbReference type="NCBI Taxonomy" id="128206"/>
    <lineage>
        <taxon>Eukaryota</taxon>
        <taxon>Viridiplantae</taxon>
        <taxon>Streptophyta</taxon>
        <taxon>Embryophyta</taxon>
        <taxon>Bryophyta</taxon>
        <taxon>Sphagnophytina</taxon>
        <taxon>Sphagnopsida</taxon>
        <taxon>Sphagnales</taxon>
        <taxon>Sphagnaceae</taxon>
        <taxon>Sphagnum</taxon>
    </lineage>
</organism>
<name>A0ABP1AQJ7_9BRYO</name>
<accession>A0ABP1AQJ7</accession>
<evidence type="ECO:0000313" key="2">
    <source>
        <dbReference type="Proteomes" id="UP001497522"/>
    </source>
</evidence>
<gene>
    <name evidence="1" type="ORF">CSSPJE1EN2_LOCUS7858</name>
</gene>
<sequence>MPGRVKQGRLPRAADGDDELVTVVPGIPSTRIADLPSSVQDPTFYDYEPYLKSSVVTLKAAGVLINAFYDPESRNIDVLQTTLYGGSDRNGQGHLLRILPVGPMLPPANFTPEASNLWSCNGGPAATTAQKTKLQDHPTTDLEPCLQWLWKQLPASADACLAPPS</sequence>
<protein>
    <submittedName>
        <fullName evidence="1">Uncharacterized protein</fullName>
    </submittedName>
</protein>
<keyword evidence="2" id="KW-1185">Reference proteome</keyword>